<evidence type="ECO:0000313" key="9">
    <source>
        <dbReference type="EMBL" id="WWD05891.1"/>
    </source>
</evidence>
<dbReference type="KEGG" id="ker:91102777"/>
<dbReference type="RefSeq" id="XP_066083858.1">
    <property type="nucleotide sequence ID" value="XM_066227761.1"/>
</dbReference>
<keyword evidence="10" id="KW-1185">Reference proteome</keyword>
<dbReference type="GO" id="GO:0000981">
    <property type="term" value="F:DNA-binding transcription factor activity, RNA polymerase II-specific"/>
    <property type="evidence" value="ECO:0007669"/>
    <property type="project" value="TreeGrafter"/>
</dbReference>
<evidence type="ECO:0000256" key="5">
    <source>
        <dbReference type="PROSITE-ProRule" id="PRU00042"/>
    </source>
</evidence>
<dbReference type="PANTHER" id="PTHR24408:SF58">
    <property type="entry name" value="TRANSCRIPTION FACTOR (TFIIIA), PUTATIVE (AFU_ORTHOLOGUE AFUA_1G05150)-RELATED"/>
    <property type="match status" value="1"/>
</dbReference>
<organism evidence="9 10">
    <name type="scientific">Kwoniella europaea PYCC6329</name>
    <dbReference type="NCBI Taxonomy" id="1423913"/>
    <lineage>
        <taxon>Eukaryota</taxon>
        <taxon>Fungi</taxon>
        <taxon>Dikarya</taxon>
        <taxon>Basidiomycota</taxon>
        <taxon>Agaricomycotina</taxon>
        <taxon>Tremellomycetes</taxon>
        <taxon>Tremellales</taxon>
        <taxon>Cryptococcaceae</taxon>
        <taxon>Kwoniella</taxon>
    </lineage>
</organism>
<feature type="domain" description="C2H2-type" evidence="8">
    <location>
        <begin position="229"/>
        <end position="257"/>
    </location>
</feature>
<feature type="signal peptide" evidence="7">
    <location>
        <begin position="1"/>
        <end position="20"/>
    </location>
</feature>
<evidence type="ECO:0000256" key="2">
    <source>
        <dbReference type="ARBA" id="ARBA00022737"/>
    </source>
</evidence>
<feature type="compositionally biased region" description="Basic and acidic residues" evidence="6">
    <location>
        <begin position="797"/>
        <end position="806"/>
    </location>
</feature>
<feature type="compositionally biased region" description="Polar residues" evidence="6">
    <location>
        <begin position="770"/>
        <end position="782"/>
    </location>
</feature>
<feature type="region of interest" description="Disordered" evidence="6">
    <location>
        <begin position="342"/>
        <end position="368"/>
    </location>
</feature>
<accession>A0AAX4KH49</accession>
<feature type="region of interest" description="Disordered" evidence="6">
    <location>
        <begin position="387"/>
        <end position="449"/>
    </location>
</feature>
<feature type="compositionally biased region" description="Low complexity" evidence="6">
    <location>
        <begin position="695"/>
        <end position="707"/>
    </location>
</feature>
<feature type="compositionally biased region" description="Basic and acidic residues" evidence="6">
    <location>
        <begin position="713"/>
        <end position="725"/>
    </location>
</feature>
<dbReference type="AlphaFoldDB" id="A0AAX4KH49"/>
<evidence type="ECO:0000313" key="10">
    <source>
        <dbReference type="Proteomes" id="UP001358614"/>
    </source>
</evidence>
<keyword evidence="1" id="KW-0479">Metal-binding</keyword>
<protein>
    <recommendedName>
        <fullName evidence="8">C2H2-type domain-containing protein</fullName>
    </recommendedName>
</protein>
<evidence type="ECO:0000256" key="6">
    <source>
        <dbReference type="SAM" id="MobiDB-lite"/>
    </source>
</evidence>
<feature type="compositionally biased region" description="Low complexity" evidence="6">
    <location>
        <begin position="620"/>
        <end position="649"/>
    </location>
</feature>
<dbReference type="InterPro" id="IPR013087">
    <property type="entry name" value="Znf_C2H2_type"/>
</dbReference>
<keyword evidence="7" id="KW-0732">Signal</keyword>
<feature type="compositionally biased region" description="Basic and acidic residues" evidence="6">
    <location>
        <begin position="111"/>
        <end position="133"/>
    </location>
</feature>
<feature type="compositionally biased region" description="Basic and acidic residues" evidence="6">
    <location>
        <begin position="58"/>
        <end position="74"/>
    </location>
</feature>
<proteinExistence type="predicted"/>
<dbReference type="EMBL" id="CP144089">
    <property type="protein sequence ID" value="WWD05891.1"/>
    <property type="molecule type" value="Genomic_DNA"/>
</dbReference>
<dbReference type="PANTHER" id="PTHR24408">
    <property type="entry name" value="ZINC FINGER PROTEIN"/>
    <property type="match status" value="1"/>
</dbReference>
<dbReference type="GO" id="GO:0005634">
    <property type="term" value="C:nucleus"/>
    <property type="evidence" value="ECO:0007669"/>
    <property type="project" value="TreeGrafter"/>
</dbReference>
<feature type="region of interest" description="Disordered" evidence="6">
    <location>
        <begin position="40"/>
        <end position="139"/>
    </location>
</feature>
<feature type="compositionally biased region" description="Low complexity" evidence="6">
    <location>
        <begin position="357"/>
        <end position="366"/>
    </location>
</feature>
<evidence type="ECO:0000259" key="8">
    <source>
        <dbReference type="PROSITE" id="PS50157"/>
    </source>
</evidence>
<feature type="domain" description="C2H2-type" evidence="8">
    <location>
        <begin position="307"/>
        <end position="337"/>
    </location>
</feature>
<feature type="region of interest" description="Disordered" evidence="6">
    <location>
        <begin position="461"/>
        <end position="511"/>
    </location>
</feature>
<dbReference type="GO" id="GO:0008270">
    <property type="term" value="F:zinc ion binding"/>
    <property type="evidence" value="ECO:0007669"/>
    <property type="project" value="UniProtKB-KW"/>
</dbReference>
<name>A0AAX4KH49_9TREE</name>
<dbReference type="PROSITE" id="PS50157">
    <property type="entry name" value="ZINC_FINGER_C2H2_2"/>
    <property type="match status" value="3"/>
</dbReference>
<feature type="compositionally biased region" description="Polar residues" evidence="6">
    <location>
        <begin position="463"/>
        <end position="474"/>
    </location>
</feature>
<feature type="compositionally biased region" description="Low complexity" evidence="6">
    <location>
        <begin position="408"/>
        <end position="418"/>
    </location>
</feature>
<dbReference type="GeneID" id="91102777"/>
<dbReference type="PROSITE" id="PS00028">
    <property type="entry name" value="ZINC_FINGER_C2H2_1"/>
    <property type="match status" value="2"/>
</dbReference>
<keyword evidence="4" id="KW-0862">Zinc</keyword>
<evidence type="ECO:0000256" key="4">
    <source>
        <dbReference type="ARBA" id="ARBA00022833"/>
    </source>
</evidence>
<dbReference type="GO" id="GO:0043565">
    <property type="term" value="F:sequence-specific DNA binding"/>
    <property type="evidence" value="ECO:0007669"/>
    <property type="project" value="TreeGrafter"/>
</dbReference>
<feature type="chain" id="PRO_5043691046" description="C2H2-type domain-containing protein" evidence="7">
    <location>
        <begin position="21"/>
        <end position="821"/>
    </location>
</feature>
<evidence type="ECO:0000256" key="3">
    <source>
        <dbReference type="ARBA" id="ARBA00022771"/>
    </source>
</evidence>
<keyword evidence="2" id="KW-0677">Repeat</keyword>
<keyword evidence="3 5" id="KW-0863">Zinc-finger</keyword>
<sequence>MIAEITLLLLLILIEAPLMGEEDRVRCECDCSCGKKYHLSSSYPEDQKDVNGGNDGISEDHHGNKPSDGEREVEQVYQQEQEPIYVGGGGGTDVEGWNDRSKPYSPSFASNKKDYSNRPRPPHLDRSVPDRKSPYLVTNSSRKRKDDYWCAPCQRYFVDSLALQQHQVALHSVTTTIMSSSSRNQIPRNGRSLIPEGNHSIVVCEVCSEGLPNFAALDMHKVSLHPWSIFCPECLIRFRHAQEAQFHYRQIHHAKSPNSLHIDTMLGLIKGNHLIHPSLQTPPFIAPQYRPQHQVQTFPTHTIQNYYECEECNMVFGHPAELEVHKSTPLVHGGRIYEADDFPPLGSTAKLSPSPSPSDTASSPDDPAVEADLTVWGLPSFTLDAKKSEKLEEEGWTPQARLTPDPDSSSSHESASSSEDGKSTDVVLEDQKDERVSSETNYSMEVVDSDKVDLERSVLASKEMSNSDTANSNLKQEEKSQPDNNEITGTIKPIEPNSGPGEGNPLGPAEDSTNFAEAIVTDDTSQVQEINKVTSQVVSSAHSLHTISPRPVVQLIPSQINLTPYVKAALASAHKITEYPPPEMDDEDNEKYEDDSPEVIGGIECHVPSFTLTLSPQNKTTSLGSPPLSLDSTPPLTLSGDSSSSLNESLVLEEEDDAWAASQEIFTIAHSHNRQTFSLDLGATSNGNRPKPKSYSESGSSSNGSRQSRNRNRRSERSCNSRKETYLTPSQREVYGRGISRDERRGSSSSSSSRSKPPPQAPLQPMFESEWSTITPMPSGNRSMGGRVIRESPWGASRREAEERNRLVSAGGAEEDIYGGW</sequence>
<evidence type="ECO:0000256" key="1">
    <source>
        <dbReference type="ARBA" id="ARBA00022723"/>
    </source>
</evidence>
<dbReference type="SMART" id="SM00355">
    <property type="entry name" value="ZnF_C2H2"/>
    <property type="match status" value="4"/>
</dbReference>
<feature type="compositionally biased region" description="Basic and acidic residues" evidence="6">
    <location>
        <begin position="419"/>
        <end position="437"/>
    </location>
</feature>
<reference evidence="9 10" key="1">
    <citation type="submission" date="2024-01" db="EMBL/GenBank/DDBJ databases">
        <title>Comparative genomics of Cryptococcus and Kwoniella reveals pathogenesis evolution and contrasting modes of karyotype evolution via chromosome fusion or intercentromeric recombination.</title>
        <authorList>
            <person name="Coelho M.A."/>
            <person name="David-Palma M."/>
            <person name="Shea T."/>
            <person name="Bowers K."/>
            <person name="McGinley-Smith S."/>
            <person name="Mohammad A.W."/>
            <person name="Gnirke A."/>
            <person name="Yurkov A.M."/>
            <person name="Nowrousian M."/>
            <person name="Sun S."/>
            <person name="Cuomo C.A."/>
            <person name="Heitman J."/>
        </authorList>
    </citation>
    <scope>NUCLEOTIDE SEQUENCE [LARGE SCALE GENOMIC DNA]</scope>
    <source>
        <strain evidence="9 10">PYCC6329</strain>
    </source>
</reference>
<feature type="region of interest" description="Disordered" evidence="6">
    <location>
        <begin position="614"/>
        <end position="649"/>
    </location>
</feature>
<gene>
    <name evidence="9" type="ORF">V865_003975</name>
</gene>
<feature type="region of interest" description="Disordered" evidence="6">
    <location>
        <begin position="679"/>
        <end position="807"/>
    </location>
</feature>
<dbReference type="Proteomes" id="UP001358614">
    <property type="component" value="Chromosome 1"/>
</dbReference>
<evidence type="ECO:0000256" key="7">
    <source>
        <dbReference type="SAM" id="SignalP"/>
    </source>
</evidence>
<feature type="compositionally biased region" description="Polar residues" evidence="6">
    <location>
        <begin position="679"/>
        <end position="688"/>
    </location>
</feature>
<feature type="domain" description="C2H2-type" evidence="8">
    <location>
        <begin position="148"/>
        <end position="176"/>
    </location>
</feature>